<name>A0A1I8EJX2_WUCBA</name>
<sequence length="295" mass="33542">MLTRHTIEHKRANNPYRCTIDGCLDSYAEKRKLIAHLNYKHIELSKKEREIMIMKGDELLKKQRNILIAHLNYKHIELSKKEREIMIMKGDELLKKQRNISLNGSSTYYSKLLPIISPTIDIRQQTIIPLHLPSLSQAETISISVTTTKTSAANNDQSLKSLSTDTTDIISTNHILKNTLESNGKGNEILLKRTKSGMVHFDNVNITPFMSNSTALKALKCSQTDMTHSLSIHNNLVKIERDKKLDVTTPSTIILKQNSGNRSLTVRELLGLNVTNKRKIKCIIHLSLLHFAMIK</sequence>
<dbReference type="STRING" id="6293.A0A1I8EJX2"/>
<dbReference type="AlphaFoldDB" id="A0A1I8EJX2"/>
<organism evidence="2">
    <name type="scientific">Wuchereria bancrofti</name>
    <dbReference type="NCBI Taxonomy" id="6293"/>
    <lineage>
        <taxon>Eukaryota</taxon>
        <taxon>Metazoa</taxon>
        <taxon>Ecdysozoa</taxon>
        <taxon>Nematoda</taxon>
        <taxon>Chromadorea</taxon>
        <taxon>Rhabditida</taxon>
        <taxon>Spirurina</taxon>
        <taxon>Spiruromorpha</taxon>
        <taxon>Filarioidea</taxon>
        <taxon>Onchocercidae</taxon>
        <taxon>Wuchereria</taxon>
    </lineage>
</organism>
<protein>
    <submittedName>
        <fullName evidence="2">C2H2-type domain-containing protein</fullName>
    </submittedName>
</protein>
<proteinExistence type="predicted"/>
<reference evidence="2" key="1">
    <citation type="submission" date="2016-11" db="UniProtKB">
        <authorList>
            <consortium name="WormBaseParasite"/>
        </authorList>
    </citation>
    <scope>IDENTIFICATION</scope>
    <source>
        <strain evidence="2">pt0022</strain>
    </source>
</reference>
<evidence type="ECO:0000259" key="1">
    <source>
        <dbReference type="PROSITE" id="PS00028"/>
    </source>
</evidence>
<dbReference type="PROSITE" id="PS00028">
    <property type="entry name" value="ZINC_FINGER_C2H2_1"/>
    <property type="match status" value="1"/>
</dbReference>
<dbReference type="WBParaSite" id="maker-PairedContig_2357-snap-gene-0.2-mRNA-1">
    <property type="protein sequence ID" value="maker-PairedContig_2357-snap-gene-0.2-mRNA-1"/>
    <property type="gene ID" value="maker-PairedContig_2357-snap-gene-0.2"/>
</dbReference>
<feature type="domain" description="C2H2-type" evidence="1">
    <location>
        <begin position="18"/>
        <end position="41"/>
    </location>
</feature>
<accession>A0A1I8EJX2</accession>
<evidence type="ECO:0000313" key="2">
    <source>
        <dbReference type="WBParaSite" id="maker-PairedContig_2357-snap-gene-0.2-mRNA-1"/>
    </source>
</evidence>
<dbReference type="InterPro" id="IPR013087">
    <property type="entry name" value="Znf_C2H2_type"/>
</dbReference>